<name>A0ABV1ERC6_9FIRM</name>
<keyword evidence="7 13" id="KW-0378">Hydrolase</keyword>
<dbReference type="EMBL" id="JBBMFT010000004">
    <property type="protein sequence ID" value="MEQ2456447.1"/>
    <property type="molecule type" value="Genomic_DNA"/>
</dbReference>
<dbReference type="EC" id="3.4.24.-" evidence="13"/>
<dbReference type="CDD" id="cd19501">
    <property type="entry name" value="RecA-like_FtsH"/>
    <property type="match status" value="1"/>
</dbReference>
<comment type="similarity">
    <text evidence="14">Belongs to the AAA ATPase family.</text>
</comment>
<dbReference type="InterPro" id="IPR027417">
    <property type="entry name" value="P-loop_NTPase"/>
</dbReference>
<evidence type="ECO:0000256" key="10">
    <source>
        <dbReference type="ARBA" id="ARBA00022989"/>
    </source>
</evidence>
<reference evidence="16 17" key="1">
    <citation type="submission" date="2024-03" db="EMBL/GenBank/DDBJ databases">
        <title>Human intestinal bacterial collection.</title>
        <authorList>
            <person name="Pauvert C."/>
            <person name="Hitch T.C.A."/>
            <person name="Clavel T."/>
        </authorList>
    </citation>
    <scope>NUCLEOTIDE SEQUENCE [LARGE SCALE GENOMIC DNA]</scope>
    <source>
        <strain evidence="16 17">CLA-AP-H34</strain>
    </source>
</reference>
<keyword evidence="13" id="KW-1003">Cell membrane</keyword>
<feature type="domain" description="AAA+ ATPase" evidence="15">
    <location>
        <begin position="200"/>
        <end position="339"/>
    </location>
</feature>
<dbReference type="SUPFAM" id="SSF52540">
    <property type="entry name" value="P-loop containing nucleoside triphosphate hydrolases"/>
    <property type="match status" value="1"/>
</dbReference>
<comment type="caution">
    <text evidence="13">Lacks conserved residue(s) required for the propagation of feature annotation.</text>
</comment>
<accession>A0ABV1ERC6</accession>
<dbReference type="Gene3D" id="3.40.50.300">
    <property type="entry name" value="P-loop containing nucleotide triphosphate hydrolases"/>
    <property type="match status" value="1"/>
</dbReference>
<evidence type="ECO:0000256" key="5">
    <source>
        <dbReference type="ARBA" id="ARBA00022723"/>
    </source>
</evidence>
<dbReference type="PANTHER" id="PTHR23076:SF113">
    <property type="entry name" value="ATP-DEPENDENT ZINC METALLOPROTEASE FTSH 1, CHLOROPLASTIC-RELATED"/>
    <property type="match status" value="1"/>
</dbReference>
<dbReference type="SMART" id="SM00382">
    <property type="entry name" value="AAA"/>
    <property type="match status" value="1"/>
</dbReference>
<dbReference type="Pfam" id="PF00004">
    <property type="entry name" value="AAA"/>
    <property type="match status" value="1"/>
</dbReference>
<evidence type="ECO:0000256" key="14">
    <source>
        <dbReference type="RuleBase" id="RU003651"/>
    </source>
</evidence>
<evidence type="ECO:0000256" key="4">
    <source>
        <dbReference type="ARBA" id="ARBA00022692"/>
    </source>
</evidence>
<evidence type="ECO:0000256" key="6">
    <source>
        <dbReference type="ARBA" id="ARBA00022741"/>
    </source>
</evidence>
<dbReference type="Proteomes" id="UP001440599">
    <property type="component" value="Unassembled WGS sequence"/>
</dbReference>
<dbReference type="InterPro" id="IPR003593">
    <property type="entry name" value="AAA+_ATPase"/>
</dbReference>
<feature type="binding site" evidence="13">
    <location>
        <begin position="208"/>
        <end position="215"/>
    </location>
    <ligand>
        <name>ATP</name>
        <dbReference type="ChEBI" id="CHEBI:30616"/>
    </ligand>
</feature>
<evidence type="ECO:0000256" key="8">
    <source>
        <dbReference type="ARBA" id="ARBA00022833"/>
    </source>
</evidence>
<keyword evidence="11 13" id="KW-0482">Metalloprotease</keyword>
<evidence type="ECO:0000256" key="2">
    <source>
        <dbReference type="ARBA" id="ARBA00010044"/>
    </source>
</evidence>
<dbReference type="PROSITE" id="PS00674">
    <property type="entry name" value="AAA"/>
    <property type="match status" value="1"/>
</dbReference>
<dbReference type="Pfam" id="PF01434">
    <property type="entry name" value="Peptidase_M41"/>
    <property type="match status" value="1"/>
</dbReference>
<keyword evidence="3 13" id="KW-0645">Protease</keyword>
<dbReference type="SUPFAM" id="SSF140990">
    <property type="entry name" value="FtsH protease domain-like"/>
    <property type="match status" value="1"/>
</dbReference>
<dbReference type="NCBIfam" id="TIGR01241">
    <property type="entry name" value="FtsH_fam"/>
    <property type="match status" value="1"/>
</dbReference>
<evidence type="ECO:0000256" key="12">
    <source>
        <dbReference type="ARBA" id="ARBA00023136"/>
    </source>
</evidence>
<dbReference type="GO" id="GO:0008237">
    <property type="term" value="F:metallopeptidase activity"/>
    <property type="evidence" value="ECO:0007669"/>
    <property type="project" value="UniProtKB-KW"/>
</dbReference>
<evidence type="ECO:0000256" key="3">
    <source>
        <dbReference type="ARBA" id="ARBA00022670"/>
    </source>
</evidence>
<gene>
    <name evidence="13 16" type="primary">ftsH</name>
    <name evidence="16" type="ORF">WMO45_07930</name>
</gene>
<dbReference type="PANTHER" id="PTHR23076">
    <property type="entry name" value="METALLOPROTEASE M41 FTSH"/>
    <property type="match status" value="1"/>
</dbReference>
<keyword evidence="5 13" id="KW-0479">Metal-binding</keyword>
<comment type="function">
    <text evidence="13">Acts as a processive, ATP-dependent zinc metallopeptidase for both cytoplasmic and membrane proteins. Plays a role in the quality control of integral membrane proteins.</text>
</comment>
<comment type="cofactor">
    <cofactor evidence="13">
        <name>Zn(2+)</name>
        <dbReference type="ChEBI" id="CHEBI:29105"/>
    </cofactor>
    <text evidence="13">Binds 1 zinc ion per subunit.</text>
</comment>
<dbReference type="HAMAP" id="MF_01458">
    <property type="entry name" value="FtsH"/>
    <property type="match status" value="1"/>
</dbReference>
<keyword evidence="6 13" id="KW-0547">Nucleotide-binding</keyword>
<evidence type="ECO:0000256" key="13">
    <source>
        <dbReference type="HAMAP-Rule" id="MF_01458"/>
    </source>
</evidence>
<keyword evidence="9 13" id="KW-0067">ATP-binding</keyword>
<dbReference type="RefSeq" id="WP_349140378.1">
    <property type="nucleotide sequence ID" value="NZ_JBBMFT010000004.1"/>
</dbReference>
<protein>
    <recommendedName>
        <fullName evidence="13">ATP-dependent zinc metalloprotease FtsH</fullName>
        <ecNumber evidence="13">3.4.24.-</ecNumber>
    </recommendedName>
</protein>
<organism evidence="16 17">
    <name type="scientific">Flavonifractor hominis</name>
    <dbReference type="NCBI Taxonomy" id="3133178"/>
    <lineage>
        <taxon>Bacteria</taxon>
        <taxon>Bacillati</taxon>
        <taxon>Bacillota</taxon>
        <taxon>Clostridia</taxon>
        <taxon>Eubacteriales</taxon>
        <taxon>Oscillospiraceae</taxon>
        <taxon>Flavonifractor</taxon>
    </lineage>
</organism>
<evidence type="ECO:0000313" key="17">
    <source>
        <dbReference type="Proteomes" id="UP001440599"/>
    </source>
</evidence>
<evidence type="ECO:0000313" key="16">
    <source>
        <dbReference type="EMBL" id="MEQ2456447.1"/>
    </source>
</evidence>
<keyword evidence="17" id="KW-1185">Reference proteome</keyword>
<dbReference type="InterPro" id="IPR003960">
    <property type="entry name" value="ATPase_AAA_CS"/>
</dbReference>
<feature type="binding site" evidence="13">
    <location>
        <position position="434"/>
    </location>
    <ligand>
        <name>Zn(2+)</name>
        <dbReference type="ChEBI" id="CHEBI:29105"/>
        <note>catalytic</note>
    </ligand>
</feature>
<proteinExistence type="inferred from homology"/>
<sequence>MRDVGFYVLIALILMMTVFALQGGLDNTPAATYGEIRRLLEQQQVEQVELKDNTVTLTLKGMPEGQNLVTYEVADPEWFYNDFNDLIVEQLHQGIITDYDYPQGWEPPFWASFLPWVAVLVVFGLLWYFMFLRQAGAGGGGGGADRTARFGRARTRSGADEQKKVTFDDVAGAEEEKAELQEIVEFLKEPKRFLELGARIPKGVLLVGPPGTGKTLLAKAVAGEAGVHFLSISGSDFVELYVGVGASRVRDLFDQAKKNAPAIVFIDEIDAVGRQRGAGLGGGHDEREQTLNQLLVEMDGFGNNEGVVVMAATNRQDILDPALLRPGRFDRQVYVGYPDIKGREAILKVHARNKPLGDDVSLAELARGTGGFTGADLENLMNEAALLSARKHHRFIGMDELNEAVIKVIAGPEKKSRVVIERERKLTAYHEAGHAIVIHDLESQDPVHQITIIPRGMAGGMTISLPKEDVTFQSRQQLTERIAVCLGGRAAEELALGDISTGAGSDLQKASSIARNMVTRYGMSEKLGNVVFDSGHDEVFIGRSMAQTKNYSEEVAALIDEEIRALIDGAYDRCRQILSARRSQLDFVADYLLKYENMDAETFEQVFTDPSAVRPPVAYQAVEKDAAAELADRKENED</sequence>
<dbReference type="Pfam" id="PF06480">
    <property type="entry name" value="FtsH_ext"/>
    <property type="match status" value="1"/>
</dbReference>
<comment type="similarity">
    <text evidence="2 13">In the C-terminal section; belongs to the peptidase M41 family.</text>
</comment>
<dbReference type="InterPro" id="IPR011546">
    <property type="entry name" value="Pept_M41_FtsH_extracell"/>
</dbReference>
<evidence type="ECO:0000256" key="7">
    <source>
        <dbReference type="ARBA" id="ARBA00022801"/>
    </source>
</evidence>
<feature type="binding site" evidence="13">
    <location>
        <position position="506"/>
    </location>
    <ligand>
        <name>Zn(2+)</name>
        <dbReference type="ChEBI" id="CHEBI:29105"/>
        <note>catalytic</note>
    </ligand>
</feature>
<evidence type="ECO:0000256" key="9">
    <source>
        <dbReference type="ARBA" id="ARBA00022840"/>
    </source>
</evidence>
<keyword evidence="8 13" id="KW-0862">Zinc</keyword>
<comment type="subunit">
    <text evidence="13">Homohexamer.</text>
</comment>
<dbReference type="InterPro" id="IPR003959">
    <property type="entry name" value="ATPase_AAA_core"/>
</dbReference>
<dbReference type="InterPro" id="IPR000642">
    <property type="entry name" value="Peptidase_M41"/>
</dbReference>
<dbReference type="Gene3D" id="1.10.8.60">
    <property type="match status" value="1"/>
</dbReference>
<feature type="active site" evidence="13">
    <location>
        <position position="431"/>
    </location>
</feature>
<comment type="subcellular location">
    <subcellularLocation>
        <location evidence="13">Cell membrane</location>
        <topology evidence="13">Multi-pass membrane protein</topology>
        <orientation evidence="13">Cytoplasmic side</orientation>
    </subcellularLocation>
    <subcellularLocation>
        <location evidence="1">Membrane</location>
    </subcellularLocation>
</comment>
<comment type="similarity">
    <text evidence="13">In the central section; belongs to the AAA ATPase family.</text>
</comment>
<keyword evidence="4 13" id="KW-0812">Transmembrane</keyword>
<dbReference type="Pfam" id="PF17862">
    <property type="entry name" value="AAA_lid_3"/>
    <property type="match status" value="1"/>
</dbReference>
<feature type="binding site" evidence="13">
    <location>
        <position position="430"/>
    </location>
    <ligand>
        <name>Zn(2+)</name>
        <dbReference type="ChEBI" id="CHEBI:29105"/>
        <note>catalytic</note>
    </ligand>
</feature>
<evidence type="ECO:0000256" key="1">
    <source>
        <dbReference type="ARBA" id="ARBA00004370"/>
    </source>
</evidence>
<comment type="caution">
    <text evidence="16">The sequence shown here is derived from an EMBL/GenBank/DDBJ whole genome shotgun (WGS) entry which is preliminary data.</text>
</comment>
<dbReference type="InterPro" id="IPR037219">
    <property type="entry name" value="Peptidase_M41-like"/>
</dbReference>
<keyword evidence="10 13" id="KW-1133">Transmembrane helix</keyword>
<evidence type="ECO:0000256" key="11">
    <source>
        <dbReference type="ARBA" id="ARBA00023049"/>
    </source>
</evidence>
<evidence type="ECO:0000259" key="15">
    <source>
        <dbReference type="SMART" id="SM00382"/>
    </source>
</evidence>
<dbReference type="InterPro" id="IPR041569">
    <property type="entry name" value="AAA_lid_3"/>
</dbReference>
<dbReference type="InterPro" id="IPR005936">
    <property type="entry name" value="FtsH"/>
</dbReference>
<keyword evidence="12 13" id="KW-0472">Membrane</keyword>
<feature type="transmembrane region" description="Helical" evidence="13">
    <location>
        <begin position="109"/>
        <end position="129"/>
    </location>
</feature>
<dbReference type="Gene3D" id="1.20.58.760">
    <property type="entry name" value="Peptidase M41"/>
    <property type="match status" value="1"/>
</dbReference>